<dbReference type="GO" id="GO:0004601">
    <property type="term" value="F:peroxidase activity"/>
    <property type="evidence" value="ECO:0007669"/>
    <property type="project" value="UniProtKB-KW"/>
</dbReference>
<dbReference type="eggNOG" id="COG0450">
    <property type="taxonomic scope" value="Bacteria"/>
</dbReference>
<evidence type="ECO:0000256" key="5">
    <source>
        <dbReference type="PIRSR" id="PIRSR000239-1"/>
    </source>
</evidence>
<dbReference type="InterPro" id="IPR013766">
    <property type="entry name" value="Thioredoxin_domain"/>
</dbReference>
<dbReference type="InterPro" id="IPR050455">
    <property type="entry name" value="Tpx_Peroxidase_subfamily"/>
</dbReference>
<feature type="active site" description="Cysteine sulfenic acid (-SOH) intermediate; for peroxidase activity" evidence="5">
    <location>
        <position position="49"/>
    </location>
</feature>
<evidence type="ECO:0000259" key="6">
    <source>
        <dbReference type="PROSITE" id="PS51352"/>
    </source>
</evidence>
<evidence type="ECO:0000256" key="4">
    <source>
        <dbReference type="ARBA" id="ARBA00023284"/>
    </source>
</evidence>
<dbReference type="InterPro" id="IPR036249">
    <property type="entry name" value="Thioredoxin-like_sf"/>
</dbReference>
<dbReference type="EMBL" id="CP007139">
    <property type="protein sequence ID" value="AIE83388.1"/>
    <property type="molecule type" value="Genomic_DNA"/>
</dbReference>
<keyword evidence="4" id="KW-0676">Redox-active center</keyword>
<proteinExistence type="predicted"/>
<dbReference type="PROSITE" id="PS51352">
    <property type="entry name" value="THIOREDOXIN_2"/>
    <property type="match status" value="1"/>
</dbReference>
<dbReference type="Proteomes" id="UP000027982">
    <property type="component" value="Chromosome"/>
</dbReference>
<feature type="domain" description="Thioredoxin" evidence="6">
    <location>
        <begin position="3"/>
        <end position="160"/>
    </location>
</feature>
<sequence length="164" mass="18118">MPLSVGTVAPDFTLKTKDAEGVHDVRLSDHRGKENVVLLFYPGAYTHICTKEMCDVTEGLGKFKAANARVYGISNDSPFVLEEWSKHLNIGFPLLSDFQHDVARAYDVVWPDFAGLGPGTARAVFIIDREGVIRYSEQTPTLLDFPDYEAIERALGDLDAQSVA</sequence>
<dbReference type="KEGG" id="fgi:OP10G_0020"/>
<accession>A0A068NIE7</accession>
<dbReference type="PIRSF" id="PIRSF000239">
    <property type="entry name" value="AHPC"/>
    <property type="match status" value="1"/>
</dbReference>
<name>A0A068NIE7_FIMGI</name>
<evidence type="ECO:0000313" key="7">
    <source>
        <dbReference type="EMBL" id="AIE83388.1"/>
    </source>
</evidence>
<dbReference type="OrthoDB" id="9812811at2"/>
<dbReference type="PANTHER" id="PTHR43110:SF1">
    <property type="entry name" value="THIOL PEROXIDASE"/>
    <property type="match status" value="1"/>
</dbReference>
<dbReference type="Pfam" id="PF00578">
    <property type="entry name" value="AhpC-TSA"/>
    <property type="match status" value="1"/>
</dbReference>
<dbReference type="SUPFAM" id="SSF52833">
    <property type="entry name" value="Thioredoxin-like"/>
    <property type="match status" value="1"/>
</dbReference>
<protein>
    <submittedName>
        <fullName evidence="7">Alkyl hydroperoxide reductase subunit C-like protein</fullName>
    </submittedName>
</protein>
<dbReference type="HOGENOM" id="CLU_042529_14_2_0"/>
<dbReference type="PANTHER" id="PTHR43110">
    <property type="entry name" value="THIOL PEROXIDASE"/>
    <property type="match status" value="1"/>
</dbReference>
<organism evidence="7 8">
    <name type="scientific">Fimbriimonas ginsengisoli Gsoil 348</name>
    <dbReference type="NCBI Taxonomy" id="661478"/>
    <lineage>
        <taxon>Bacteria</taxon>
        <taxon>Bacillati</taxon>
        <taxon>Armatimonadota</taxon>
        <taxon>Fimbriimonadia</taxon>
        <taxon>Fimbriimonadales</taxon>
        <taxon>Fimbriimonadaceae</taxon>
        <taxon>Fimbriimonas</taxon>
    </lineage>
</organism>
<dbReference type="AlphaFoldDB" id="A0A068NIE7"/>
<keyword evidence="2" id="KW-0049">Antioxidant</keyword>
<evidence type="ECO:0000256" key="2">
    <source>
        <dbReference type="ARBA" id="ARBA00022862"/>
    </source>
</evidence>
<evidence type="ECO:0000256" key="1">
    <source>
        <dbReference type="ARBA" id="ARBA00022559"/>
    </source>
</evidence>
<gene>
    <name evidence="7" type="ORF">OP10G_0020</name>
</gene>
<dbReference type="InterPro" id="IPR000866">
    <property type="entry name" value="AhpC/TSA"/>
</dbReference>
<keyword evidence="8" id="KW-1185">Reference proteome</keyword>
<evidence type="ECO:0000313" key="8">
    <source>
        <dbReference type="Proteomes" id="UP000027982"/>
    </source>
</evidence>
<dbReference type="RefSeq" id="WP_025227930.1">
    <property type="nucleotide sequence ID" value="NZ_CP007139.1"/>
</dbReference>
<keyword evidence="3" id="KW-0560">Oxidoreductase</keyword>
<dbReference type="STRING" id="661478.OP10G_0020"/>
<dbReference type="InterPro" id="IPR024706">
    <property type="entry name" value="Peroxiredoxin_AhpC-typ"/>
</dbReference>
<keyword evidence="1" id="KW-0575">Peroxidase</keyword>
<reference evidence="7 8" key="1">
    <citation type="journal article" date="2014" name="PLoS ONE">
        <title>The first complete genome sequence of the class fimbriimonadia in the phylum armatimonadetes.</title>
        <authorList>
            <person name="Hu Z.Y."/>
            <person name="Wang Y.Z."/>
            <person name="Im W.T."/>
            <person name="Wang S.Y."/>
            <person name="Zhao G.P."/>
            <person name="Zheng H.J."/>
            <person name="Quan Z.X."/>
        </authorList>
    </citation>
    <scope>NUCLEOTIDE SEQUENCE [LARGE SCALE GENOMIC DNA]</scope>
    <source>
        <strain evidence="7">Gsoil 348</strain>
    </source>
</reference>
<evidence type="ECO:0000256" key="3">
    <source>
        <dbReference type="ARBA" id="ARBA00023002"/>
    </source>
</evidence>
<dbReference type="Gene3D" id="3.40.30.10">
    <property type="entry name" value="Glutaredoxin"/>
    <property type="match status" value="1"/>
</dbReference>